<comment type="caution">
    <text evidence="3">The sequence shown here is derived from an EMBL/GenBank/DDBJ whole genome shotgun (WGS) entry which is preliminary data.</text>
</comment>
<dbReference type="EMBL" id="JNOM01000237">
    <property type="protein sequence ID" value="KNG83932.1"/>
    <property type="molecule type" value="Genomic_DNA"/>
</dbReference>
<feature type="domain" description="GDS1 winged helix" evidence="2">
    <location>
        <begin position="99"/>
        <end position="193"/>
    </location>
</feature>
<reference evidence="3 4" key="1">
    <citation type="submission" date="2014-06" db="EMBL/GenBank/DDBJ databases">
        <title>The Genome of the Aflatoxigenic Filamentous Fungus Aspergillus nomius.</title>
        <authorList>
            <person name="Moore M.G."/>
            <person name="Shannon B.M."/>
            <person name="Brian M.M."/>
        </authorList>
    </citation>
    <scope>NUCLEOTIDE SEQUENCE [LARGE SCALE GENOMIC DNA]</scope>
    <source>
        <strain evidence="3 4">NRRL 13137</strain>
    </source>
</reference>
<dbReference type="InterPro" id="IPR057511">
    <property type="entry name" value="WH_GDS1"/>
</dbReference>
<dbReference type="Pfam" id="PF25318">
    <property type="entry name" value="WHD_GDS1"/>
    <property type="match status" value="1"/>
</dbReference>
<gene>
    <name evidence="3" type="ORF">ANOM_007692</name>
</gene>
<name>A0A0L1IWS9_ASPN3</name>
<dbReference type="GeneID" id="26809496"/>
<evidence type="ECO:0000259" key="2">
    <source>
        <dbReference type="Pfam" id="PF25318"/>
    </source>
</evidence>
<feature type="region of interest" description="Disordered" evidence="1">
    <location>
        <begin position="334"/>
        <end position="365"/>
    </location>
</feature>
<evidence type="ECO:0000313" key="4">
    <source>
        <dbReference type="Proteomes" id="UP000037505"/>
    </source>
</evidence>
<evidence type="ECO:0000313" key="3">
    <source>
        <dbReference type="EMBL" id="KNG83932.1"/>
    </source>
</evidence>
<keyword evidence="4" id="KW-1185">Reference proteome</keyword>
<organism evidence="3 4">
    <name type="scientific">Aspergillus nomiae NRRL (strain ATCC 15546 / NRRL 13137 / CBS 260.88 / M93)</name>
    <dbReference type="NCBI Taxonomy" id="1509407"/>
    <lineage>
        <taxon>Eukaryota</taxon>
        <taxon>Fungi</taxon>
        <taxon>Dikarya</taxon>
        <taxon>Ascomycota</taxon>
        <taxon>Pezizomycotina</taxon>
        <taxon>Eurotiomycetes</taxon>
        <taxon>Eurotiomycetidae</taxon>
        <taxon>Eurotiales</taxon>
        <taxon>Aspergillaceae</taxon>
        <taxon>Aspergillus</taxon>
        <taxon>Aspergillus subgen. Circumdati</taxon>
    </lineage>
</organism>
<dbReference type="STRING" id="1509407.A0A0L1IWS9"/>
<feature type="region of interest" description="Disordered" evidence="1">
    <location>
        <begin position="1"/>
        <end position="98"/>
    </location>
</feature>
<feature type="compositionally biased region" description="Low complexity" evidence="1">
    <location>
        <begin position="52"/>
        <end position="65"/>
    </location>
</feature>
<dbReference type="Proteomes" id="UP000037505">
    <property type="component" value="Unassembled WGS sequence"/>
</dbReference>
<evidence type="ECO:0000256" key="1">
    <source>
        <dbReference type="SAM" id="MobiDB-lite"/>
    </source>
</evidence>
<feature type="compositionally biased region" description="Low complexity" evidence="1">
    <location>
        <begin position="20"/>
        <end position="33"/>
    </location>
</feature>
<proteinExistence type="predicted"/>
<dbReference type="OrthoDB" id="4150221at2759"/>
<feature type="region of interest" description="Disordered" evidence="1">
    <location>
        <begin position="280"/>
        <end position="319"/>
    </location>
</feature>
<feature type="region of interest" description="Disordered" evidence="1">
    <location>
        <begin position="212"/>
        <end position="257"/>
    </location>
</feature>
<sequence>MPYNTRRKSLSLPSLGIHLPSASRRSPSASKSPHATDEQLPPSKKVKRSHDSSSLSPEPTSVSISTAKEQLPVRSTGRRGAFEQTPPPSPIDGSVAPKIDTEGINDDIVVGVIEQLEKTGNRPHLVKELAAVLVALNENVANSANPAALLSSRLSTYMKRPWTALAPCPLAKELIPVHPRKVYYYLTTQPRQPLPENSDDIIIPGVMGKNITPSVSSADLDEEDALARERSRLSPSPEVDLSPPDFEEENIDLDTRDDSVARQCATDFDHQHARLMHSNRAASPPLEGDEKEFTQTASAVRERASEQKASQLEKAKGPFSALSEGLSELNDGAMSIAGTPVEDSPLSSIHGDRMSDSPDGDYFSHGGLMEQPSLQEQLQQQQDLDEAAAVALFGTSPSPSLTSVASSLSSGTSVASDDGLDVEANPDSVASAPQISLPEDLIIEPVSAMKRSIDMLNSGVPDLDMKMSDLVEQDSKMSLAPRTLVDTDVEMVFDSWRELQNPESVDVHELDEMFGEI</sequence>
<feature type="compositionally biased region" description="Basic and acidic residues" evidence="1">
    <location>
        <begin position="300"/>
        <end position="316"/>
    </location>
</feature>
<accession>A0A0L1IWS9</accession>
<dbReference type="RefSeq" id="XP_015404855.1">
    <property type="nucleotide sequence ID" value="XM_015552948.1"/>
</dbReference>
<dbReference type="AlphaFoldDB" id="A0A0L1IWS9"/>
<protein>
    <recommendedName>
        <fullName evidence="2">GDS1 winged helix domain-containing protein</fullName>
    </recommendedName>
</protein>